<comment type="similarity">
    <text evidence="2 5">Belongs to the flagella basal body rod proteins family.</text>
</comment>
<dbReference type="GO" id="GO:0071978">
    <property type="term" value="P:bacterial-type flagellum-dependent swarming motility"/>
    <property type="evidence" value="ECO:0007669"/>
    <property type="project" value="TreeGrafter"/>
</dbReference>
<sequence>MSLYSALYSGVSGLTAYSSALSAISDNITNVNTVGYKGTSTEFSTLVTESQTFARYSAGGVRAIPRTLVSRQGLLQSSSSPTDLSIDGAGFFVVRNSPSATAEGAVQFTRAGSFRPDAEGYLRNTSGNYLLGFPLQVDGSVTNTGNVTDLVPIRITELTGTAEATENIRIRANLQSSDPLIPSVVAGTYDVTNAANNVATGGVVPNFSRDIEVFDAQGGTHTLSVSFVKTATPNRWAVEVYAKPASDITTGAGLTAGQISRGTIAFNSDGSLDVANTTPALLDPLNIAWTNGASSSQISLNLGSDSNVDGLTQFDSVSTVISTSVDGAVFGNVTGVSIDRSGVVTTLFDNGLTRDVFKLPVATFQNPDGLTRLQGNAYGVSDFSGRYALVDAGTGGGGTISPSTLEASTVDLAAEFTNLITTQRAFSASTKVITTVDEILAELNQVI</sequence>
<dbReference type="InterPro" id="IPR011491">
    <property type="entry name" value="FlgE_D2"/>
</dbReference>
<dbReference type="GO" id="GO:0009425">
    <property type="term" value="C:bacterial-type flagellum basal body"/>
    <property type="evidence" value="ECO:0007669"/>
    <property type="project" value="UniProtKB-SubCell"/>
</dbReference>
<dbReference type="AlphaFoldDB" id="A0A4D7C8R9"/>
<dbReference type="PANTHER" id="PTHR30435:SF1">
    <property type="entry name" value="FLAGELLAR HOOK PROTEIN FLGE"/>
    <property type="match status" value="1"/>
</dbReference>
<evidence type="ECO:0000256" key="5">
    <source>
        <dbReference type="RuleBase" id="RU362116"/>
    </source>
</evidence>
<dbReference type="Pfam" id="PF00460">
    <property type="entry name" value="Flg_bb_rod"/>
    <property type="match status" value="1"/>
</dbReference>
<dbReference type="GO" id="GO:0009424">
    <property type="term" value="C:bacterial-type flagellum hook"/>
    <property type="evidence" value="ECO:0007669"/>
    <property type="project" value="TreeGrafter"/>
</dbReference>
<keyword evidence="10" id="KW-0966">Cell projection</keyword>
<dbReference type="Pfam" id="PF06429">
    <property type="entry name" value="Flg_bbr_C"/>
    <property type="match status" value="1"/>
</dbReference>
<evidence type="ECO:0000313" key="10">
    <source>
        <dbReference type="EMBL" id="QCI79097.1"/>
    </source>
</evidence>
<keyword evidence="11" id="KW-1185">Reference proteome</keyword>
<dbReference type="EMBL" id="CP039704">
    <property type="protein sequence ID" value="QCI79097.1"/>
    <property type="molecule type" value="Genomic_DNA"/>
</dbReference>
<dbReference type="PANTHER" id="PTHR30435">
    <property type="entry name" value="FLAGELLAR PROTEIN"/>
    <property type="match status" value="1"/>
</dbReference>
<proteinExistence type="inferred from homology"/>
<dbReference type="InterPro" id="IPR037058">
    <property type="entry name" value="Falgellar_hook_FlgE_sf"/>
</dbReference>
<protein>
    <recommendedName>
        <fullName evidence="3 5">Flagellar hook protein FlgE</fullName>
    </recommendedName>
</protein>
<evidence type="ECO:0000256" key="3">
    <source>
        <dbReference type="ARBA" id="ARBA00019015"/>
    </source>
</evidence>
<evidence type="ECO:0000259" key="6">
    <source>
        <dbReference type="Pfam" id="PF00460"/>
    </source>
</evidence>
<dbReference type="RefSeq" id="WP_222873915.1">
    <property type="nucleotide sequence ID" value="NZ_CP039704.1"/>
</dbReference>
<dbReference type="GO" id="GO:0005829">
    <property type="term" value="C:cytosol"/>
    <property type="evidence" value="ECO:0007669"/>
    <property type="project" value="TreeGrafter"/>
</dbReference>
<comment type="subcellular location">
    <subcellularLocation>
        <location evidence="1 5">Bacterial flagellum basal body</location>
    </subcellularLocation>
</comment>
<dbReference type="InterPro" id="IPR020013">
    <property type="entry name" value="Flagellar_FlgE/F/G"/>
</dbReference>
<reference evidence="11" key="1">
    <citation type="submission" date="2019-04" db="EMBL/GenBank/DDBJ databases">
        <title>Complete genome sequence of Sphingomonas sp. W1-2-3.</title>
        <authorList>
            <person name="Im W.T."/>
        </authorList>
    </citation>
    <scope>NUCLEOTIDE SEQUENCE [LARGE SCALE GENOMIC DNA]</scope>
    <source>
        <strain evidence="11">W1-2-3</strain>
    </source>
</reference>
<evidence type="ECO:0000256" key="1">
    <source>
        <dbReference type="ARBA" id="ARBA00004117"/>
    </source>
</evidence>
<feature type="domain" description="Flagellar hook protein FlgE/F/G-like D1" evidence="9">
    <location>
        <begin position="86"/>
        <end position="143"/>
    </location>
</feature>
<dbReference type="SUPFAM" id="SSF117143">
    <property type="entry name" value="Flagellar hook protein flgE"/>
    <property type="match status" value="1"/>
</dbReference>
<dbReference type="InterPro" id="IPR037925">
    <property type="entry name" value="FlgE/F/G-like"/>
</dbReference>
<evidence type="ECO:0000259" key="8">
    <source>
        <dbReference type="Pfam" id="PF07559"/>
    </source>
</evidence>
<dbReference type="InterPro" id="IPR053967">
    <property type="entry name" value="LlgE_F_G-like_D1"/>
</dbReference>
<dbReference type="KEGG" id="hgn:E6W36_04440"/>
<feature type="domain" description="Flagellar basal-body/hook protein C-terminal" evidence="7">
    <location>
        <begin position="404"/>
        <end position="445"/>
    </location>
</feature>
<dbReference type="InterPro" id="IPR001444">
    <property type="entry name" value="Flag_bb_rod_N"/>
</dbReference>
<organism evidence="10 11">
    <name type="scientific">Hankyongella ginsenosidimutans</name>
    <dbReference type="NCBI Taxonomy" id="1763828"/>
    <lineage>
        <taxon>Bacteria</taxon>
        <taxon>Pseudomonadati</taxon>
        <taxon>Pseudomonadota</taxon>
        <taxon>Alphaproteobacteria</taxon>
        <taxon>Sphingomonadales</taxon>
        <taxon>Sphingomonadaceae</taxon>
        <taxon>Hankyongella</taxon>
    </lineage>
</organism>
<feature type="domain" description="Flagellar hook protein FlgE D2" evidence="8">
    <location>
        <begin position="206"/>
        <end position="327"/>
    </location>
</feature>
<dbReference type="Proteomes" id="UP000298714">
    <property type="component" value="Chromosome"/>
</dbReference>
<keyword evidence="4 5" id="KW-0975">Bacterial flagellum</keyword>
<name>A0A4D7C8R9_9SPHN</name>
<evidence type="ECO:0000256" key="2">
    <source>
        <dbReference type="ARBA" id="ARBA00009677"/>
    </source>
</evidence>
<feature type="domain" description="Flagellar basal body rod protein N-terminal" evidence="6">
    <location>
        <begin position="7"/>
        <end position="37"/>
    </location>
</feature>
<dbReference type="Pfam" id="PF22692">
    <property type="entry name" value="LlgE_F_G_D1"/>
    <property type="match status" value="1"/>
</dbReference>
<evidence type="ECO:0000259" key="7">
    <source>
        <dbReference type="Pfam" id="PF06429"/>
    </source>
</evidence>
<accession>A0A4D7C8R9</accession>
<keyword evidence="10" id="KW-0282">Flagellum</keyword>
<dbReference type="NCBIfam" id="TIGR03506">
    <property type="entry name" value="FlgEFG_subfam"/>
    <property type="match status" value="1"/>
</dbReference>
<evidence type="ECO:0000259" key="9">
    <source>
        <dbReference type="Pfam" id="PF22692"/>
    </source>
</evidence>
<evidence type="ECO:0000313" key="11">
    <source>
        <dbReference type="Proteomes" id="UP000298714"/>
    </source>
</evidence>
<comment type="function">
    <text evidence="5">A flexible structure which links the flagellar filament to the drive apparatus in the basal body.</text>
</comment>
<keyword evidence="10" id="KW-0969">Cilium</keyword>
<evidence type="ECO:0000256" key="4">
    <source>
        <dbReference type="ARBA" id="ARBA00023143"/>
    </source>
</evidence>
<dbReference type="InterPro" id="IPR010930">
    <property type="entry name" value="Flg_bb/hook_C_dom"/>
</dbReference>
<dbReference type="Gene3D" id="2.60.98.20">
    <property type="entry name" value="Flagellar hook protein FlgE"/>
    <property type="match status" value="1"/>
</dbReference>
<gene>
    <name evidence="10" type="ORF">E6W36_04440</name>
</gene>
<dbReference type="Pfam" id="PF07559">
    <property type="entry name" value="FlgE_D2"/>
    <property type="match status" value="1"/>
</dbReference>